<reference evidence="1 2" key="1">
    <citation type="submission" date="2017-11" db="EMBL/GenBank/DDBJ databases">
        <authorList>
            <person name="Han C.G."/>
        </authorList>
    </citation>
    <scope>NUCLEOTIDE SEQUENCE [LARGE SCALE GENOMIC DNA]</scope>
    <source>
        <strain evidence="1">CFBP6411</strain>
    </source>
</reference>
<organism evidence="1 2">
    <name type="scientific">Pseudomonas syringae group genomosp. 3</name>
    <dbReference type="NCBI Taxonomy" id="251701"/>
    <lineage>
        <taxon>Bacteria</taxon>
        <taxon>Pseudomonadati</taxon>
        <taxon>Pseudomonadota</taxon>
        <taxon>Gammaproteobacteria</taxon>
        <taxon>Pseudomonadales</taxon>
        <taxon>Pseudomonadaceae</taxon>
        <taxon>Pseudomonas</taxon>
    </lineage>
</organism>
<name>A0A2K4WHT2_9PSED</name>
<protein>
    <submittedName>
        <fullName evidence="1">Uncharacterized protein</fullName>
    </submittedName>
</protein>
<dbReference type="EMBL" id="LT963408">
    <property type="protein sequence ID" value="SOS35449.1"/>
    <property type="molecule type" value="Genomic_DNA"/>
</dbReference>
<evidence type="ECO:0000313" key="2">
    <source>
        <dbReference type="Proteomes" id="UP000238093"/>
    </source>
</evidence>
<sequence length="41" mass="4796">MGWGLRFSETRKESQKQKAFGFFTTALSMNSEMILMDSFQK</sequence>
<dbReference type="AlphaFoldDB" id="A0A2K4WHT2"/>
<evidence type="ECO:0000313" key="1">
    <source>
        <dbReference type="EMBL" id="SOS35449.1"/>
    </source>
</evidence>
<dbReference type="Proteomes" id="UP000238093">
    <property type="component" value="Chromosome I"/>
</dbReference>
<proteinExistence type="predicted"/>
<accession>A0A2K4WHT2</accession>
<gene>
    <name evidence="1" type="ORF">CFBP6411_04092</name>
</gene>